<keyword evidence="1" id="KW-1133">Transmembrane helix</keyword>
<feature type="transmembrane region" description="Helical" evidence="1">
    <location>
        <begin position="6"/>
        <end position="28"/>
    </location>
</feature>
<organism evidence="2 3">
    <name type="scientific">Polyporus arcularius HHB13444</name>
    <dbReference type="NCBI Taxonomy" id="1314778"/>
    <lineage>
        <taxon>Eukaryota</taxon>
        <taxon>Fungi</taxon>
        <taxon>Dikarya</taxon>
        <taxon>Basidiomycota</taxon>
        <taxon>Agaricomycotina</taxon>
        <taxon>Agaricomycetes</taxon>
        <taxon>Polyporales</taxon>
        <taxon>Polyporaceae</taxon>
        <taxon>Polyporus</taxon>
    </lineage>
</organism>
<proteinExistence type="predicted"/>
<keyword evidence="1" id="KW-0472">Membrane</keyword>
<reference evidence="2 3" key="1">
    <citation type="journal article" date="2019" name="Nat. Ecol. Evol.">
        <title>Megaphylogeny resolves global patterns of mushroom evolution.</title>
        <authorList>
            <person name="Varga T."/>
            <person name="Krizsan K."/>
            <person name="Foldi C."/>
            <person name="Dima B."/>
            <person name="Sanchez-Garcia M."/>
            <person name="Sanchez-Ramirez S."/>
            <person name="Szollosi G.J."/>
            <person name="Szarkandi J.G."/>
            <person name="Papp V."/>
            <person name="Albert L."/>
            <person name="Andreopoulos W."/>
            <person name="Angelini C."/>
            <person name="Antonin V."/>
            <person name="Barry K.W."/>
            <person name="Bougher N.L."/>
            <person name="Buchanan P."/>
            <person name="Buyck B."/>
            <person name="Bense V."/>
            <person name="Catcheside P."/>
            <person name="Chovatia M."/>
            <person name="Cooper J."/>
            <person name="Damon W."/>
            <person name="Desjardin D."/>
            <person name="Finy P."/>
            <person name="Geml J."/>
            <person name="Haridas S."/>
            <person name="Hughes K."/>
            <person name="Justo A."/>
            <person name="Karasinski D."/>
            <person name="Kautmanova I."/>
            <person name="Kiss B."/>
            <person name="Kocsube S."/>
            <person name="Kotiranta H."/>
            <person name="LaButti K.M."/>
            <person name="Lechner B.E."/>
            <person name="Liimatainen K."/>
            <person name="Lipzen A."/>
            <person name="Lukacs Z."/>
            <person name="Mihaltcheva S."/>
            <person name="Morgado L.N."/>
            <person name="Niskanen T."/>
            <person name="Noordeloos M.E."/>
            <person name="Ohm R.A."/>
            <person name="Ortiz-Santana B."/>
            <person name="Ovrebo C."/>
            <person name="Racz N."/>
            <person name="Riley R."/>
            <person name="Savchenko A."/>
            <person name="Shiryaev A."/>
            <person name="Soop K."/>
            <person name="Spirin V."/>
            <person name="Szebenyi C."/>
            <person name="Tomsovsky M."/>
            <person name="Tulloss R.E."/>
            <person name="Uehling J."/>
            <person name="Grigoriev I.V."/>
            <person name="Vagvolgyi C."/>
            <person name="Papp T."/>
            <person name="Martin F.M."/>
            <person name="Miettinen O."/>
            <person name="Hibbett D.S."/>
            <person name="Nagy L.G."/>
        </authorList>
    </citation>
    <scope>NUCLEOTIDE SEQUENCE [LARGE SCALE GENOMIC DNA]</scope>
    <source>
        <strain evidence="2 3">HHB13444</strain>
    </source>
</reference>
<evidence type="ECO:0000313" key="2">
    <source>
        <dbReference type="EMBL" id="TFK85407.1"/>
    </source>
</evidence>
<protein>
    <submittedName>
        <fullName evidence="2">Uncharacterized protein</fullName>
    </submittedName>
</protein>
<sequence length="59" mass="6530">MLEIIALHSYVSTGLAALVKLVTLVLRFTKENVSFVSRALLHVHSTDLRSLTPDDRPPS</sequence>
<dbReference type="Proteomes" id="UP000308197">
    <property type="component" value="Unassembled WGS sequence"/>
</dbReference>
<gene>
    <name evidence="2" type="ORF">K466DRAFT_601200</name>
</gene>
<dbReference type="AlphaFoldDB" id="A0A5C3P922"/>
<name>A0A5C3P922_9APHY</name>
<evidence type="ECO:0000256" key="1">
    <source>
        <dbReference type="SAM" id="Phobius"/>
    </source>
</evidence>
<keyword evidence="1" id="KW-0812">Transmembrane</keyword>
<accession>A0A5C3P922</accession>
<dbReference type="EMBL" id="ML211255">
    <property type="protein sequence ID" value="TFK85407.1"/>
    <property type="molecule type" value="Genomic_DNA"/>
</dbReference>
<dbReference type="InParanoid" id="A0A5C3P922"/>
<keyword evidence="3" id="KW-1185">Reference proteome</keyword>
<evidence type="ECO:0000313" key="3">
    <source>
        <dbReference type="Proteomes" id="UP000308197"/>
    </source>
</evidence>